<dbReference type="GO" id="GO:0033627">
    <property type="term" value="P:cell adhesion mediated by integrin"/>
    <property type="evidence" value="ECO:0007669"/>
    <property type="project" value="TreeGrafter"/>
</dbReference>
<dbReference type="Proteomes" id="UP000326759">
    <property type="component" value="Unassembled WGS sequence"/>
</dbReference>
<evidence type="ECO:0000256" key="9">
    <source>
        <dbReference type="ARBA" id="ARBA00023136"/>
    </source>
</evidence>
<evidence type="ECO:0000256" key="1">
    <source>
        <dbReference type="ARBA" id="ARBA00004479"/>
    </source>
</evidence>
<evidence type="ECO:0000313" key="16">
    <source>
        <dbReference type="EMBL" id="KAB7502120.1"/>
    </source>
</evidence>
<dbReference type="PANTHER" id="PTHR23220">
    <property type="entry name" value="INTEGRIN ALPHA"/>
    <property type="match status" value="1"/>
</dbReference>
<dbReference type="Pfam" id="PF20805">
    <property type="entry name" value="Integrin_A_Ig_2"/>
    <property type="match status" value="1"/>
</dbReference>
<dbReference type="InterPro" id="IPR032695">
    <property type="entry name" value="Integrin_dom_sf"/>
</dbReference>
<keyword evidence="8 13" id="KW-0401">Integrin</keyword>
<name>A0A5N5TAY0_9CRUS</name>
<evidence type="ECO:0000256" key="12">
    <source>
        <dbReference type="PROSITE-ProRule" id="PRU00803"/>
    </source>
</evidence>
<keyword evidence="5" id="KW-0677">Repeat</keyword>
<evidence type="ECO:0000313" key="17">
    <source>
        <dbReference type="Proteomes" id="UP000326759"/>
    </source>
</evidence>
<evidence type="ECO:0000256" key="11">
    <source>
        <dbReference type="ARBA" id="ARBA00023180"/>
    </source>
</evidence>
<gene>
    <name evidence="16" type="primary">ITGA9</name>
    <name evidence="16" type="ORF">Anas_01723</name>
</gene>
<keyword evidence="11" id="KW-0325">Glycoprotein</keyword>
<feature type="repeat" description="FG-GAP" evidence="12">
    <location>
        <begin position="463"/>
        <end position="525"/>
    </location>
</feature>
<dbReference type="GO" id="GO:0007229">
    <property type="term" value="P:integrin-mediated signaling pathway"/>
    <property type="evidence" value="ECO:0007669"/>
    <property type="project" value="UniProtKB-KW"/>
</dbReference>
<dbReference type="InterPro" id="IPR028994">
    <property type="entry name" value="Integrin_alpha_N"/>
</dbReference>
<dbReference type="GO" id="GO:0007157">
    <property type="term" value="P:heterophilic cell-cell adhesion via plasma membrane cell adhesion molecules"/>
    <property type="evidence" value="ECO:0007669"/>
    <property type="project" value="UniProtKB-ARBA"/>
</dbReference>
<keyword evidence="6 13" id="KW-0130">Cell adhesion</keyword>
<feature type="transmembrane region" description="Helical" evidence="13">
    <location>
        <begin position="972"/>
        <end position="994"/>
    </location>
</feature>
<dbReference type="AlphaFoldDB" id="A0A5N5TAY0"/>
<reference evidence="16 17" key="1">
    <citation type="journal article" date="2019" name="PLoS Biol.">
        <title>Sex chromosomes control vertical transmission of feminizing Wolbachia symbionts in an isopod.</title>
        <authorList>
            <person name="Becking T."/>
            <person name="Chebbi M.A."/>
            <person name="Giraud I."/>
            <person name="Moumen B."/>
            <person name="Laverre T."/>
            <person name="Caubet Y."/>
            <person name="Peccoud J."/>
            <person name="Gilbert C."/>
            <person name="Cordaux R."/>
        </authorList>
    </citation>
    <scope>NUCLEOTIDE SEQUENCE [LARGE SCALE GENOMIC DNA]</scope>
    <source>
        <strain evidence="16">ANa2</strain>
        <tissue evidence="16">Whole body excluding digestive tract and cuticle</tissue>
    </source>
</reference>
<dbReference type="SUPFAM" id="SSF69318">
    <property type="entry name" value="Integrin alpha N-terminal domain"/>
    <property type="match status" value="1"/>
</dbReference>
<dbReference type="EMBL" id="SEYY01008502">
    <property type="protein sequence ID" value="KAB7502120.1"/>
    <property type="molecule type" value="Genomic_DNA"/>
</dbReference>
<evidence type="ECO:0000259" key="15">
    <source>
        <dbReference type="Pfam" id="PF20805"/>
    </source>
</evidence>
<feature type="repeat" description="FG-GAP" evidence="12">
    <location>
        <begin position="394"/>
        <end position="457"/>
    </location>
</feature>
<evidence type="ECO:0000256" key="13">
    <source>
        <dbReference type="RuleBase" id="RU003762"/>
    </source>
</evidence>
<evidence type="ECO:0000256" key="2">
    <source>
        <dbReference type="ARBA" id="ARBA00008054"/>
    </source>
</evidence>
<evidence type="ECO:0000256" key="10">
    <source>
        <dbReference type="ARBA" id="ARBA00023170"/>
    </source>
</evidence>
<dbReference type="GO" id="GO:0007160">
    <property type="term" value="P:cell-matrix adhesion"/>
    <property type="evidence" value="ECO:0007669"/>
    <property type="project" value="TreeGrafter"/>
</dbReference>
<keyword evidence="10 13" id="KW-0675">Receptor</keyword>
<organism evidence="16 17">
    <name type="scientific">Armadillidium nasatum</name>
    <dbReference type="NCBI Taxonomy" id="96803"/>
    <lineage>
        <taxon>Eukaryota</taxon>
        <taxon>Metazoa</taxon>
        <taxon>Ecdysozoa</taxon>
        <taxon>Arthropoda</taxon>
        <taxon>Crustacea</taxon>
        <taxon>Multicrustacea</taxon>
        <taxon>Malacostraca</taxon>
        <taxon>Eumalacostraca</taxon>
        <taxon>Peracarida</taxon>
        <taxon>Isopoda</taxon>
        <taxon>Oniscidea</taxon>
        <taxon>Crinocheta</taxon>
        <taxon>Armadillidiidae</taxon>
        <taxon>Armadillidium</taxon>
    </lineage>
</organism>
<dbReference type="SMART" id="SM00191">
    <property type="entry name" value="Int_alpha"/>
    <property type="match status" value="4"/>
</dbReference>
<evidence type="ECO:0000256" key="4">
    <source>
        <dbReference type="ARBA" id="ARBA00022729"/>
    </source>
</evidence>
<feature type="domain" description="Integrin alpha first immunoglubulin-like" evidence="14">
    <location>
        <begin position="510"/>
        <end position="621"/>
    </location>
</feature>
<keyword evidence="9 13" id="KW-0472">Membrane</keyword>
<dbReference type="InterPro" id="IPR013519">
    <property type="entry name" value="Int_alpha_beta-p"/>
</dbReference>
<dbReference type="Pfam" id="PF08441">
    <property type="entry name" value="Integrin_A_Ig_1"/>
    <property type="match status" value="1"/>
</dbReference>
<dbReference type="PANTHER" id="PTHR23220:SF83">
    <property type="entry name" value="INTEGRIN ALPHA-PS3-RELATED"/>
    <property type="match status" value="1"/>
</dbReference>
<dbReference type="PROSITE" id="PS51470">
    <property type="entry name" value="FG_GAP"/>
    <property type="match status" value="4"/>
</dbReference>
<evidence type="ECO:0000259" key="14">
    <source>
        <dbReference type="Pfam" id="PF08441"/>
    </source>
</evidence>
<dbReference type="GO" id="GO:0048513">
    <property type="term" value="P:animal organ development"/>
    <property type="evidence" value="ECO:0007669"/>
    <property type="project" value="UniProtKB-ARBA"/>
</dbReference>
<dbReference type="SUPFAM" id="SSF69179">
    <property type="entry name" value="Integrin domains"/>
    <property type="match status" value="2"/>
</dbReference>
<dbReference type="OrthoDB" id="6362691at2759"/>
<comment type="similarity">
    <text evidence="2 13">Belongs to the integrin alpha chain family.</text>
</comment>
<dbReference type="PRINTS" id="PR01185">
    <property type="entry name" value="INTEGRINA"/>
</dbReference>
<dbReference type="Gene3D" id="2.60.40.1510">
    <property type="entry name" value="ntegrin, alpha v. Chain A, domain 3"/>
    <property type="match status" value="1"/>
</dbReference>
<dbReference type="Gene3D" id="2.60.40.1460">
    <property type="entry name" value="Integrin domains. Chain A, domain 2"/>
    <property type="match status" value="1"/>
</dbReference>
<feature type="domain" description="Integrin alpha second immunoglobulin-like" evidence="15">
    <location>
        <begin position="649"/>
        <end position="776"/>
    </location>
</feature>
<comment type="subcellular location">
    <subcellularLocation>
        <location evidence="1 13">Membrane</location>
        <topology evidence="1 13">Single-pass type I membrane protein</topology>
    </subcellularLocation>
</comment>
<accession>A0A5N5TAY0</accession>
<keyword evidence="4" id="KW-0732">Signal</keyword>
<dbReference type="InterPro" id="IPR000413">
    <property type="entry name" value="Integrin_alpha"/>
</dbReference>
<evidence type="ECO:0000256" key="6">
    <source>
        <dbReference type="ARBA" id="ARBA00022889"/>
    </source>
</evidence>
<dbReference type="GO" id="GO:0009897">
    <property type="term" value="C:external side of plasma membrane"/>
    <property type="evidence" value="ECO:0007669"/>
    <property type="project" value="TreeGrafter"/>
</dbReference>
<sequence length="1008" mass="111269">MKMVIEGIFETISKSVLKLTKYRLKIFVILIQLTFIKEIFGFNVAPKATYVKSLGNQESNSYFGYSVGLLRNGNGKNCLLVGAPLANSSGSPSVKQPGAFYKCLIDKPDKECQEIYLDKSKNLEQSSQEAKRPFRNNSWTGAAFDIDDEGNVLICAPRWKNAYYLKEYRIPGMCYLIGQDLKNNSALSIDPLLNKDYQTYNSRGGSVYYYAQGQQGMAVHFTKNSDLLLGTPGLLNWQGSVAKLIRQPKVPPGGINRREASFIYSKKIIPNPIRITNIHDNDYFGYSLTSGKFSGKNNQMSYVGGAPRGASSNGMVLIFYMKEYDRNPLRITDLKEGRQLGEYFGASVAAPDLNGDGLSDLVVGAPLHSAEGLYDIGCIYVYNSLENVGELETNGIQLFGDISQGARFGLALGTPGDLDNDGYEDFLVGAPYENEDESKGPSGAVYVFMGSRNGVRQMYLQKLMPEKVSRSVTLKGFGVSFSRPLDVDNNSYPDFAVGSFLSDTVVLMSTRPVITARGELSANPSKLSLDKNFFTLTTCLSYVGEVFKKIAFMGRVFLNQESESGEILASFIDPESTERSVEFLVPNNEKNCQEFQVKLKLNKSDARNPVKVRMDFELRDIGNEGPETPVMSPYTSFPPSLVLSFITGCKDDFCQSDLVSTVRIEDFECIAGLNSKIVIGKASKIVLKVETLNKREPAFLPNITINIPKPIVVLPSMRDCSPESDTQTTSLVCQLKNPLKENETDIISLDLDLSNLDDSTPDIKIDVSSNSATDVEVKPDDNNHILHLSVEKDASISVSGYSEPEQIIYERISEDMVKSNQTAAVIKSRHLVFNSKSRVCSVGESNIQMMLHDPKASNDSVETVNDRRSLSLSTLSCLKGRWGYVNCSKIKCNLGPWKKANDVAQLSINFKVNFTKIGGVISASEGFNLLSFVKAVVSTYENVSQPNGQLINVGEIQTFFVPGSLPAEQLALWIYLVAVLCGLLLLLIIAFILYKVSSTNISFCQYLE</sequence>
<dbReference type="InterPro" id="IPR048285">
    <property type="entry name" value="Integrin_alpha_Ig-like_2"/>
</dbReference>
<evidence type="ECO:0000256" key="7">
    <source>
        <dbReference type="ARBA" id="ARBA00022989"/>
    </source>
</evidence>
<dbReference type="InterPro" id="IPR013649">
    <property type="entry name" value="Integrin_alpha_Ig-like_1"/>
</dbReference>
<proteinExistence type="inferred from homology"/>
<keyword evidence="17" id="KW-1185">Reference proteome</keyword>
<evidence type="ECO:0000256" key="8">
    <source>
        <dbReference type="ARBA" id="ARBA00023037"/>
    </source>
</evidence>
<evidence type="ECO:0000256" key="3">
    <source>
        <dbReference type="ARBA" id="ARBA00022692"/>
    </source>
</evidence>
<dbReference type="GO" id="GO:0005178">
    <property type="term" value="F:integrin binding"/>
    <property type="evidence" value="ECO:0007669"/>
    <property type="project" value="TreeGrafter"/>
</dbReference>
<dbReference type="InterPro" id="IPR013517">
    <property type="entry name" value="FG-GAP"/>
</dbReference>
<feature type="repeat" description="FG-GAP" evidence="12">
    <location>
        <begin position="49"/>
        <end position="112"/>
    </location>
</feature>
<comment type="caution">
    <text evidence="16">The sequence shown here is derived from an EMBL/GenBank/DDBJ whole genome shotgun (WGS) entry which is preliminary data.</text>
</comment>
<dbReference type="Gene3D" id="1.20.5.930">
    <property type="entry name" value="Bicelle-embedded integrin alpha(iib) transmembrane segment"/>
    <property type="match status" value="1"/>
</dbReference>
<keyword evidence="3 13" id="KW-0812">Transmembrane</keyword>
<keyword evidence="7 13" id="KW-1133">Transmembrane helix</keyword>
<evidence type="ECO:0000256" key="5">
    <source>
        <dbReference type="ARBA" id="ARBA00022737"/>
    </source>
</evidence>
<dbReference type="GO" id="GO:0008305">
    <property type="term" value="C:integrin complex"/>
    <property type="evidence" value="ECO:0007669"/>
    <property type="project" value="InterPro"/>
</dbReference>
<dbReference type="Pfam" id="PF01839">
    <property type="entry name" value="FG-GAP"/>
    <property type="match status" value="2"/>
</dbReference>
<dbReference type="Gene3D" id="2.130.10.130">
    <property type="entry name" value="Integrin alpha, N-terminal"/>
    <property type="match status" value="1"/>
</dbReference>
<protein>
    <submittedName>
        <fullName evidence="16">Integrin alpha-9</fullName>
    </submittedName>
</protein>
<feature type="repeat" description="FG-GAP" evidence="12">
    <location>
        <begin position="330"/>
        <end position="391"/>
    </location>
</feature>